<dbReference type="InterPro" id="IPR006680">
    <property type="entry name" value="Amidohydro-rel"/>
</dbReference>
<proteinExistence type="inferred from homology"/>
<dbReference type="InterPro" id="IPR052350">
    <property type="entry name" value="Metallo-dep_Lactonases"/>
</dbReference>
<evidence type="ECO:0000259" key="2">
    <source>
        <dbReference type="Pfam" id="PF04909"/>
    </source>
</evidence>
<dbReference type="PANTHER" id="PTHR43569">
    <property type="entry name" value="AMIDOHYDROLASE"/>
    <property type="match status" value="1"/>
</dbReference>
<accession>A0A382ICZ6</accession>
<dbReference type="SUPFAM" id="SSF51556">
    <property type="entry name" value="Metallo-dependent hydrolases"/>
    <property type="match status" value="1"/>
</dbReference>
<gene>
    <name evidence="3" type="ORF">METZ01_LOCUS250330</name>
</gene>
<dbReference type="Pfam" id="PF04909">
    <property type="entry name" value="Amidohydro_2"/>
    <property type="match status" value="1"/>
</dbReference>
<comment type="similarity">
    <text evidence="1">Belongs to the metallo-dependent hydrolases superfamily.</text>
</comment>
<feature type="non-terminal residue" evidence="3">
    <location>
        <position position="1"/>
    </location>
</feature>
<dbReference type="InterPro" id="IPR032466">
    <property type="entry name" value="Metal_Hydrolase"/>
</dbReference>
<organism evidence="3">
    <name type="scientific">marine metagenome</name>
    <dbReference type="NCBI Taxonomy" id="408172"/>
    <lineage>
        <taxon>unclassified sequences</taxon>
        <taxon>metagenomes</taxon>
        <taxon>ecological metagenomes</taxon>
    </lineage>
</organism>
<dbReference type="EMBL" id="UINC01066599">
    <property type="protein sequence ID" value="SVB97476.1"/>
    <property type="molecule type" value="Genomic_DNA"/>
</dbReference>
<dbReference type="AlphaFoldDB" id="A0A382ICZ6"/>
<name>A0A382ICZ6_9ZZZZ</name>
<evidence type="ECO:0000313" key="3">
    <source>
        <dbReference type="EMBL" id="SVB97476.1"/>
    </source>
</evidence>
<dbReference type="PANTHER" id="PTHR43569:SF1">
    <property type="entry name" value="BLL3371 PROTEIN"/>
    <property type="match status" value="1"/>
</dbReference>
<reference evidence="3" key="1">
    <citation type="submission" date="2018-05" db="EMBL/GenBank/DDBJ databases">
        <authorList>
            <person name="Lanie J.A."/>
            <person name="Ng W.-L."/>
            <person name="Kazmierczak K.M."/>
            <person name="Andrzejewski T.M."/>
            <person name="Davidsen T.M."/>
            <person name="Wayne K.J."/>
            <person name="Tettelin H."/>
            <person name="Glass J.I."/>
            <person name="Rusch D."/>
            <person name="Podicherti R."/>
            <person name="Tsui H.-C.T."/>
            <person name="Winkler M.E."/>
        </authorList>
    </citation>
    <scope>NUCLEOTIDE SEQUENCE</scope>
</reference>
<protein>
    <recommendedName>
        <fullName evidence="2">Amidohydrolase-related domain-containing protein</fullName>
    </recommendedName>
</protein>
<evidence type="ECO:0000256" key="1">
    <source>
        <dbReference type="ARBA" id="ARBA00038310"/>
    </source>
</evidence>
<feature type="domain" description="Amidohydrolase-related" evidence="2">
    <location>
        <begin position="83"/>
        <end position="277"/>
    </location>
</feature>
<dbReference type="GO" id="GO:0016787">
    <property type="term" value="F:hydrolase activity"/>
    <property type="evidence" value="ECO:0007669"/>
    <property type="project" value="InterPro"/>
</dbReference>
<dbReference type="Gene3D" id="3.20.20.140">
    <property type="entry name" value="Metal-dependent hydrolases"/>
    <property type="match status" value="1"/>
</dbReference>
<sequence length="284" mass="31080">SNDIASAGHNVVQTVFAQCGAFYRADGPEPMRCVGETEFVHGIAAMSRSGIYGPTRLCTGIFGAADLQLGNAVEEVLQGHMAASPYFRGIRSAFPSDLNQEFLDGFAMLAKHKLSFDNYSPDFERLPTLAKLASRFPSVTIIVNHLGGKIDPDADSGTVASWQRAIDAIAACPNTVMKAGGAQQRVGPWEPLFHMHRCSTPIGSEELCELLYPYYAYAIEKFGPNRCMFESNFPVDKECVSYRTLWNTFKRIAAKAGLSEAEKANIFSGTAAYAYRLSELPDEH</sequence>